<name>A0A9P8RJ50_9PEZI</name>
<dbReference type="AlphaFoldDB" id="A0A9P8RJ50"/>
<comment type="caution">
    <text evidence="1">The sequence shown here is derived from an EMBL/GenBank/DDBJ whole genome shotgun (WGS) entry which is preliminary data.</text>
</comment>
<sequence length="229" mass="25877">MIWVFYSLGFPCPYLTSREIRRTPEVVCSTISSIWNFLLYRLTALEIGILPKPLPRTGTCSESSSSYDLFLKSTLYSMGWSGANKLTERPEDGIRASTLNISGPSCMTTRDLIRDQWPNDMLCNAARARMPPRDYLAKQPITLHRRIVYGAMFKGVATRRTPHIDGTYVSLRERPIQISCHPAIMQLLMPHPTDGMDQANNGNSTPQMQVVHKHNRTTISRLLPPSVIV</sequence>
<dbReference type="RefSeq" id="XP_045953502.1">
    <property type="nucleotide sequence ID" value="XM_046108995.1"/>
</dbReference>
<dbReference type="EMBL" id="JAGPXC010000009">
    <property type="protein sequence ID" value="KAH6646988.1"/>
    <property type="molecule type" value="Genomic_DNA"/>
</dbReference>
<organism evidence="1 2">
    <name type="scientific">Truncatella angustata</name>
    <dbReference type="NCBI Taxonomy" id="152316"/>
    <lineage>
        <taxon>Eukaryota</taxon>
        <taxon>Fungi</taxon>
        <taxon>Dikarya</taxon>
        <taxon>Ascomycota</taxon>
        <taxon>Pezizomycotina</taxon>
        <taxon>Sordariomycetes</taxon>
        <taxon>Xylariomycetidae</taxon>
        <taxon>Amphisphaeriales</taxon>
        <taxon>Sporocadaceae</taxon>
        <taxon>Truncatella</taxon>
    </lineage>
</organism>
<evidence type="ECO:0000313" key="2">
    <source>
        <dbReference type="Proteomes" id="UP000758603"/>
    </source>
</evidence>
<gene>
    <name evidence="1" type="ORF">BKA67DRAFT_684460</name>
</gene>
<evidence type="ECO:0000313" key="1">
    <source>
        <dbReference type="EMBL" id="KAH6646988.1"/>
    </source>
</evidence>
<reference evidence="1" key="1">
    <citation type="journal article" date="2021" name="Nat. Commun.">
        <title>Genetic determinants of endophytism in the Arabidopsis root mycobiome.</title>
        <authorList>
            <person name="Mesny F."/>
            <person name="Miyauchi S."/>
            <person name="Thiergart T."/>
            <person name="Pickel B."/>
            <person name="Atanasova L."/>
            <person name="Karlsson M."/>
            <person name="Huettel B."/>
            <person name="Barry K.W."/>
            <person name="Haridas S."/>
            <person name="Chen C."/>
            <person name="Bauer D."/>
            <person name="Andreopoulos W."/>
            <person name="Pangilinan J."/>
            <person name="LaButti K."/>
            <person name="Riley R."/>
            <person name="Lipzen A."/>
            <person name="Clum A."/>
            <person name="Drula E."/>
            <person name="Henrissat B."/>
            <person name="Kohler A."/>
            <person name="Grigoriev I.V."/>
            <person name="Martin F.M."/>
            <person name="Hacquard S."/>
        </authorList>
    </citation>
    <scope>NUCLEOTIDE SEQUENCE</scope>
    <source>
        <strain evidence="1">MPI-SDFR-AT-0073</strain>
    </source>
</reference>
<protein>
    <submittedName>
        <fullName evidence="1">Uncharacterized protein</fullName>
    </submittedName>
</protein>
<dbReference type="GeneID" id="70137886"/>
<dbReference type="Proteomes" id="UP000758603">
    <property type="component" value="Unassembled WGS sequence"/>
</dbReference>
<proteinExistence type="predicted"/>
<accession>A0A9P8RJ50</accession>
<keyword evidence="2" id="KW-1185">Reference proteome</keyword>